<keyword evidence="3 11" id="KW-0633">Potassium transport</keyword>
<organism evidence="15 18">
    <name type="scientific">Rotaria socialis</name>
    <dbReference type="NCBI Taxonomy" id="392032"/>
    <lineage>
        <taxon>Eukaryota</taxon>
        <taxon>Metazoa</taxon>
        <taxon>Spiralia</taxon>
        <taxon>Gnathifera</taxon>
        <taxon>Rotifera</taxon>
        <taxon>Eurotatoria</taxon>
        <taxon>Bdelloidea</taxon>
        <taxon>Philodinida</taxon>
        <taxon>Philodinidae</taxon>
        <taxon>Rotaria</taxon>
    </lineage>
</organism>
<dbReference type="Gene3D" id="2.60.40.1400">
    <property type="entry name" value="G protein-activated inward rectifier potassium channel 1"/>
    <property type="match status" value="1"/>
</dbReference>
<gene>
    <name evidence="15" type="ORF">GRG538_LOCUS277</name>
    <name evidence="17" type="ORF">QYT958_LOCUS6706</name>
    <name evidence="16" type="ORF">TSG867_LOCUS16579</name>
</gene>
<dbReference type="Proteomes" id="UP000663848">
    <property type="component" value="Unassembled WGS sequence"/>
</dbReference>
<feature type="transmembrane region" description="Helical" evidence="12">
    <location>
        <begin position="75"/>
        <end position="100"/>
    </location>
</feature>
<dbReference type="Pfam" id="PF17655">
    <property type="entry name" value="IRK_C"/>
    <property type="match status" value="1"/>
</dbReference>
<evidence type="ECO:0000256" key="10">
    <source>
        <dbReference type="ARBA" id="ARBA00023303"/>
    </source>
</evidence>
<evidence type="ECO:0000256" key="5">
    <source>
        <dbReference type="ARBA" id="ARBA00022882"/>
    </source>
</evidence>
<evidence type="ECO:0000256" key="1">
    <source>
        <dbReference type="ARBA" id="ARBA00004141"/>
    </source>
</evidence>
<dbReference type="PANTHER" id="PTHR11767:SF102">
    <property type="entry name" value="INWARDLY RECTIFYING POTASSIUM CHANNEL 1, ISOFORM F"/>
    <property type="match status" value="1"/>
</dbReference>
<dbReference type="Pfam" id="PF01007">
    <property type="entry name" value="IRK"/>
    <property type="match status" value="1"/>
</dbReference>
<dbReference type="PANTHER" id="PTHR11767">
    <property type="entry name" value="INWARD RECTIFIER POTASSIUM CHANNEL"/>
    <property type="match status" value="1"/>
</dbReference>
<dbReference type="InterPro" id="IPR040445">
    <property type="entry name" value="Kir_TM"/>
</dbReference>
<dbReference type="PRINTS" id="PR01320">
    <property type="entry name" value="KIRCHANNEL"/>
</dbReference>
<evidence type="ECO:0000259" key="14">
    <source>
        <dbReference type="Pfam" id="PF17655"/>
    </source>
</evidence>
<dbReference type="EMBL" id="CAJOBQ010001018">
    <property type="protein sequence ID" value="CAF4445877.1"/>
    <property type="molecule type" value="Genomic_DNA"/>
</dbReference>
<evidence type="ECO:0000256" key="2">
    <source>
        <dbReference type="ARBA" id="ARBA00022448"/>
    </source>
</evidence>
<dbReference type="Gene3D" id="1.10.287.70">
    <property type="match status" value="1"/>
</dbReference>
<evidence type="ECO:0000313" key="15">
    <source>
        <dbReference type="EMBL" id="CAF3297601.1"/>
    </source>
</evidence>
<evidence type="ECO:0000313" key="16">
    <source>
        <dbReference type="EMBL" id="CAF4445877.1"/>
    </source>
</evidence>
<dbReference type="AlphaFoldDB" id="A0A817SP51"/>
<dbReference type="GO" id="GO:0034765">
    <property type="term" value="P:regulation of monoatomic ion transmembrane transport"/>
    <property type="evidence" value="ECO:0007669"/>
    <property type="project" value="TreeGrafter"/>
</dbReference>
<dbReference type="GO" id="GO:0005886">
    <property type="term" value="C:plasma membrane"/>
    <property type="evidence" value="ECO:0007669"/>
    <property type="project" value="TreeGrafter"/>
</dbReference>
<evidence type="ECO:0000256" key="11">
    <source>
        <dbReference type="RuleBase" id="RU003822"/>
    </source>
</evidence>
<feature type="domain" description="Inward rectifier potassium channel C-terminal" evidence="14">
    <location>
        <begin position="187"/>
        <end position="354"/>
    </location>
</feature>
<dbReference type="InterPro" id="IPR016449">
    <property type="entry name" value="K_chnl_inward-rec_Kir"/>
</dbReference>
<proteinExistence type="inferred from homology"/>
<keyword evidence="7 12" id="KW-1133">Transmembrane helix</keyword>
<dbReference type="EMBL" id="CAJOBR010000609">
    <property type="protein sequence ID" value="CAF4528429.1"/>
    <property type="molecule type" value="Genomic_DNA"/>
</dbReference>
<dbReference type="EMBL" id="CAJNYT010000008">
    <property type="protein sequence ID" value="CAF3297601.1"/>
    <property type="molecule type" value="Genomic_DNA"/>
</dbReference>
<dbReference type="SUPFAM" id="SSF81324">
    <property type="entry name" value="Voltage-gated potassium channels"/>
    <property type="match status" value="1"/>
</dbReference>
<evidence type="ECO:0000256" key="12">
    <source>
        <dbReference type="SAM" id="Phobius"/>
    </source>
</evidence>
<keyword evidence="4 11" id="KW-0812">Transmembrane</keyword>
<dbReference type="SUPFAM" id="SSF81296">
    <property type="entry name" value="E set domains"/>
    <property type="match status" value="1"/>
</dbReference>
<dbReference type="Proteomes" id="UP000663872">
    <property type="component" value="Unassembled WGS sequence"/>
</dbReference>
<evidence type="ECO:0000256" key="7">
    <source>
        <dbReference type="ARBA" id="ARBA00022989"/>
    </source>
</evidence>
<comment type="caution">
    <text evidence="15">The sequence shown here is derived from an EMBL/GenBank/DDBJ whole genome shotgun (WGS) entry which is preliminary data.</text>
</comment>
<evidence type="ECO:0000256" key="8">
    <source>
        <dbReference type="ARBA" id="ARBA00023065"/>
    </source>
</evidence>
<keyword evidence="9 12" id="KW-0472">Membrane</keyword>
<comment type="similarity">
    <text evidence="11">Belongs to the inward rectifier-type potassium channel (TC 1.A.2.1) family.</text>
</comment>
<protein>
    <submittedName>
        <fullName evidence="15">Uncharacterized protein</fullName>
    </submittedName>
</protein>
<evidence type="ECO:0000256" key="4">
    <source>
        <dbReference type="ARBA" id="ARBA00022692"/>
    </source>
</evidence>
<dbReference type="InterPro" id="IPR041647">
    <property type="entry name" value="IRK_C"/>
</dbReference>
<keyword evidence="2 11" id="KW-0813">Transport</keyword>
<dbReference type="GO" id="GO:0005242">
    <property type="term" value="F:inward rectifier potassium channel activity"/>
    <property type="evidence" value="ECO:0007669"/>
    <property type="project" value="InterPro"/>
</dbReference>
<dbReference type="InterPro" id="IPR013518">
    <property type="entry name" value="K_chnl_inward-rec_Kir_cyto"/>
</dbReference>
<feature type="transmembrane region" description="Helical" evidence="12">
    <location>
        <begin position="150"/>
        <end position="173"/>
    </location>
</feature>
<dbReference type="GO" id="GO:0034702">
    <property type="term" value="C:monoatomic ion channel complex"/>
    <property type="evidence" value="ECO:0007669"/>
    <property type="project" value="UniProtKB-KW"/>
</dbReference>
<keyword evidence="8 11" id="KW-0406">Ion transport</keyword>
<comment type="subcellular location">
    <subcellularLocation>
        <location evidence="1 11">Membrane</location>
        <topology evidence="1 11">Multi-pass membrane protein</topology>
    </subcellularLocation>
</comment>
<feature type="domain" description="Potassium channel inwardly rectifying transmembrane" evidence="13">
    <location>
        <begin position="43"/>
        <end position="179"/>
    </location>
</feature>
<evidence type="ECO:0000313" key="18">
    <source>
        <dbReference type="Proteomes" id="UP000663872"/>
    </source>
</evidence>
<keyword evidence="6 11" id="KW-0630">Potassium</keyword>
<evidence type="ECO:0000259" key="13">
    <source>
        <dbReference type="Pfam" id="PF01007"/>
    </source>
</evidence>
<evidence type="ECO:0000256" key="9">
    <source>
        <dbReference type="ARBA" id="ARBA00023136"/>
    </source>
</evidence>
<keyword evidence="10 11" id="KW-0407">Ion channel</keyword>
<keyword evidence="5 11" id="KW-0851">Voltage-gated channel</keyword>
<evidence type="ECO:0000256" key="6">
    <source>
        <dbReference type="ARBA" id="ARBA00022958"/>
    </source>
</evidence>
<dbReference type="InterPro" id="IPR014756">
    <property type="entry name" value="Ig_E-set"/>
</dbReference>
<evidence type="ECO:0000313" key="17">
    <source>
        <dbReference type="EMBL" id="CAF4528429.1"/>
    </source>
</evidence>
<reference evidence="15" key="1">
    <citation type="submission" date="2021-02" db="EMBL/GenBank/DDBJ databases">
        <authorList>
            <person name="Nowell W R."/>
        </authorList>
    </citation>
    <scope>NUCLEOTIDE SEQUENCE</scope>
</reference>
<dbReference type="Proteomes" id="UP000663862">
    <property type="component" value="Unassembled WGS sequence"/>
</dbReference>
<accession>A0A817SP51</accession>
<sequence length="356" mass="40899">MSCFTHSSSKSYSINLGSIQSFISVSRRSNKMKLEESGRRIFTQNGEVKINRINVNQRNLRYVYDYVTTVLELSWGWISTFLTVTFVISWLVFAGIWFGIMKIHHDFERVDHVPCVNAVATFTECLLLSIETQQTIGYGSRSVTEQCASGVVLLIVQTCFGLILQSLWVGTFYKKFIRPTKRGHTLLWSRRVVISLRDKYLTLQVRLGEIRDQSILLDAKIRMYYISKSTSEEKKNVSLNFLGMNLDSDTSSNRTLLIWPSIIEHRIDSKSPLWCLDRKKLANNNFELLVTFEEKIESTGLLTQTRHSYTPDDIVWGARFEPMIRNDPGAPLTVDYSKFDALYCDTCTKPCSASEL</sequence>
<name>A0A817SP51_9BILA</name>
<dbReference type="GO" id="GO:1990573">
    <property type="term" value="P:potassium ion import across plasma membrane"/>
    <property type="evidence" value="ECO:0007669"/>
    <property type="project" value="TreeGrafter"/>
</dbReference>
<evidence type="ECO:0000256" key="3">
    <source>
        <dbReference type="ARBA" id="ARBA00022538"/>
    </source>
</evidence>